<dbReference type="CDD" id="cd09071">
    <property type="entry name" value="FAR_C"/>
    <property type="match status" value="1"/>
</dbReference>
<protein>
    <recommendedName>
        <fullName evidence="1">Fatty acyl-CoA reductase C-terminal domain-containing protein</fullName>
    </recommendedName>
</protein>
<reference evidence="2" key="3">
    <citation type="submission" date="2015-04" db="UniProtKB">
        <authorList>
            <consortium name="EnsemblPlants"/>
        </authorList>
    </citation>
    <scope>IDENTIFICATION</scope>
</reference>
<proteinExistence type="predicted"/>
<evidence type="ECO:0000313" key="3">
    <source>
        <dbReference type="Proteomes" id="UP000032180"/>
    </source>
</evidence>
<dbReference type="EnsemblPlants" id="LPERR03G04430.1">
    <property type="protein sequence ID" value="LPERR03G04430.1"/>
    <property type="gene ID" value="LPERR03G04430"/>
</dbReference>
<organism evidence="2 3">
    <name type="scientific">Leersia perrieri</name>
    <dbReference type="NCBI Taxonomy" id="77586"/>
    <lineage>
        <taxon>Eukaryota</taxon>
        <taxon>Viridiplantae</taxon>
        <taxon>Streptophyta</taxon>
        <taxon>Embryophyta</taxon>
        <taxon>Tracheophyta</taxon>
        <taxon>Spermatophyta</taxon>
        <taxon>Magnoliopsida</taxon>
        <taxon>Liliopsida</taxon>
        <taxon>Poales</taxon>
        <taxon>Poaceae</taxon>
        <taxon>BOP clade</taxon>
        <taxon>Oryzoideae</taxon>
        <taxon>Oryzeae</taxon>
        <taxon>Oryzinae</taxon>
        <taxon>Leersia</taxon>
    </lineage>
</organism>
<reference evidence="2 3" key="1">
    <citation type="submission" date="2012-08" db="EMBL/GenBank/DDBJ databases">
        <title>Oryza genome evolution.</title>
        <authorList>
            <person name="Wing R.A."/>
        </authorList>
    </citation>
    <scope>NUCLEOTIDE SEQUENCE</scope>
</reference>
<name>A0A0D9VPY8_9ORYZ</name>
<evidence type="ECO:0000313" key="2">
    <source>
        <dbReference type="EnsemblPlants" id="LPERR03G04430.1"/>
    </source>
</evidence>
<keyword evidence="3" id="KW-1185">Reference proteome</keyword>
<dbReference type="HOGENOM" id="CLU_2889004_0_0_1"/>
<dbReference type="InterPro" id="IPR033640">
    <property type="entry name" value="FAR_C"/>
</dbReference>
<dbReference type="Gramene" id="LPERR03G04430.1">
    <property type="protein sequence ID" value="LPERR03G04430.1"/>
    <property type="gene ID" value="LPERR03G04430"/>
</dbReference>
<accession>A0A0D9VPY8</accession>
<dbReference type="eggNOG" id="KOG1221">
    <property type="taxonomic scope" value="Eukaryota"/>
</dbReference>
<evidence type="ECO:0000259" key="1">
    <source>
        <dbReference type="Pfam" id="PF03015"/>
    </source>
</evidence>
<feature type="domain" description="Fatty acyl-CoA reductase C-terminal" evidence="1">
    <location>
        <begin position="1"/>
        <end position="36"/>
    </location>
</feature>
<sequence>MSEEEKARFHFDVRSIDWTDYITNVHIPGLRKHVMKGRGVAGAGAAAAASSSSNASLLAGASV</sequence>
<dbReference type="Pfam" id="PF03015">
    <property type="entry name" value="Sterile"/>
    <property type="match status" value="1"/>
</dbReference>
<reference evidence="3" key="2">
    <citation type="submission" date="2013-12" db="EMBL/GenBank/DDBJ databases">
        <authorList>
            <person name="Yu Y."/>
            <person name="Lee S."/>
            <person name="de Baynast K."/>
            <person name="Wissotski M."/>
            <person name="Liu L."/>
            <person name="Talag J."/>
            <person name="Goicoechea J."/>
            <person name="Angelova A."/>
            <person name="Jetty R."/>
            <person name="Kudrna D."/>
            <person name="Golser W."/>
            <person name="Rivera L."/>
            <person name="Zhang J."/>
            <person name="Wing R."/>
        </authorList>
    </citation>
    <scope>NUCLEOTIDE SEQUENCE</scope>
</reference>
<dbReference type="STRING" id="77586.A0A0D9VPY8"/>
<dbReference type="AlphaFoldDB" id="A0A0D9VPY8"/>
<dbReference type="Proteomes" id="UP000032180">
    <property type="component" value="Chromosome 3"/>
</dbReference>